<dbReference type="PANTHER" id="PTHR30461">
    <property type="entry name" value="DNA-INVERTASE FROM LAMBDOID PROPHAGE"/>
    <property type="match status" value="1"/>
</dbReference>
<keyword evidence="2" id="KW-0233">DNA recombination</keyword>
<dbReference type="Gene3D" id="3.40.50.1390">
    <property type="entry name" value="Resolvase, N-terminal catalytic domain"/>
    <property type="match status" value="1"/>
</dbReference>
<organism evidence="4 5">
    <name type="scientific">Roseimaritima multifibrata</name>
    <dbReference type="NCBI Taxonomy" id="1930274"/>
    <lineage>
        <taxon>Bacteria</taxon>
        <taxon>Pseudomonadati</taxon>
        <taxon>Planctomycetota</taxon>
        <taxon>Planctomycetia</taxon>
        <taxon>Pirellulales</taxon>
        <taxon>Pirellulaceae</taxon>
        <taxon>Roseimaritima</taxon>
    </lineage>
</organism>
<sequence length="640" mass="71616">MAASKAKPRVYSYLRFSTPEQEFGSSEKRQEQLAASWLARNKLTLYETQTDRGLSGYSGTHRKKGHLGRFLHDIEAGKVPRGSILLVENIDRLSREETDKVLKEICFKLWDNGITLQTIEPEDTFAPGNKDDIAWIKLLFGIQRGQAESKRKSDLIQASRNRAFDDARQTGKMVTSRAPAWLTTADNGTRFALIPEAAKTIERIFEMKRDGLGNGEIERQMNKTATWSPPPVRRADQAAGKQGNGWRSSYIKKILNNRAVIGEYQPHVKRDGPRKPVGEPIKGYYPAVVSEELFFAVKKKLDTNRGKGGRTGRFSNVLRHLVVCGYCGRAMHYTDKGKRSKPGLVCDGARRQLGCPYHSVRYDEVLTCVLDNCHLLRPADVLPDNKAKSSESKALQQRISAGQAKLGESKQQLDNLVEQIARTPSQTMRDKYEERAVALETEQSVIETQIATDKAALDRLTATATTLKRWQADIATLRAAIAPDDATDVRAKLNAHLREFVDTITIYPVGFAAAYDKGLHGGMVPGEVTDGPRGPRRQHARRSTDWDEVDRIGELIDELDLKPRKQAKGFAQYVLGRRMSREGRFCRVRFRTGERQDLVPPGSLATGKAVLRGEDGKGMSVERTLPDLNGLWEEFKAGSN</sequence>
<name>A0A517MAH9_9BACT</name>
<dbReference type="Proteomes" id="UP000320672">
    <property type="component" value="Chromosome"/>
</dbReference>
<dbReference type="Pfam" id="PF00239">
    <property type="entry name" value="Resolvase"/>
    <property type="match status" value="1"/>
</dbReference>
<dbReference type="SUPFAM" id="SSF53041">
    <property type="entry name" value="Resolvase-like"/>
    <property type="match status" value="1"/>
</dbReference>
<reference evidence="4 5" key="1">
    <citation type="submission" date="2019-02" db="EMBL/GenBank/DDBJ databases">
        <title>Deep-cultivation of Planctomycetes and their phenomic and genomic characterization uncovers novel biology.</title>
        <authorList>
            <person name="Wiegand S."/>
            <person name="Jogler M."/>
            <person name="Boedeker C."/>
            <person name="Pinto D."/>
            <person name="Vollmers J."/>
            <person name="Rivas-Marin E."/>
            <person name="Kohn T."/>
            <person name="Peeters S.H."/>
            <person name="Heuer A."/>
            <person name="Rast P."/>
            <person name="Oberbeckmann S."/>
            <person name="Bunk B."/>
            <person name="Jeske O."/>
            <person name="Meyerdierks A."/>
            <person name="Storesund J.E."/>
            <person name="Kallscheuer N."/>
            <person name="Luecker S."/>
            <person name="Lage O.M."/>
            <person name="Pohl T."/>
            <person name="Merkel B.J."/>
            <person name="Hornburger P."/>
            <person name="Mueller R.-W."/>
            <person name="Bruemmer F."/>
            <person name="Labrenz M."/>
            <person name="Spormann A.M."/>
            <person name="Op den Camp H."/>
            <person name="Overmann J."/>
            <person name="Amann R."/>
            <person name="Jetten M.S.M."/>
            <person name="Mascher T."/>
            <person name="Medema M.H."/>
            <person name="Devos D.P."/>
            <person name="Kaster A.-K."/>
            <person name="Ovreas L."/>
            <person name="Rohde M."/>
            <person name="Galperin M.Y."/>
            <person name="Jogler C."/>
        </authorList>
    </citation>
    <scope>NUCLEOTIDE SEQUENCE [LARGE SCALE GENOMIC DNA]</scope>
    <source>
        <strain evidence="4 5">FF011L</strain>
    </source>
</reference>
<dbReference type="RefSeq" id="WP_145350061.1">
    <property type="nucleotide sequence ID" value="NZ_CP036262.1"/>
</dbReference>
<gene>
    <name evidence="4" type="ORF">FF011L_06140</name>
</gene>
<dbReference type="Pfam" id="PF13408">
    <property type="entry name" value="Zn_ribbon_recom"/>
    <property type="match status" value="1"/>
</dbReference>
<dbReference type="InterPro" id="IPR038109">
    <property type="entry name" value="DNA_bind_recomb_sf"/>
</dbReference>
<proteinExistence type="predicted"/>
<evidence type="ECO:0000259" key="3">
    <source>
        <dbReference type="PROSITE" id="PS51737"/>
    </source>
</evidence>
<evidence type="ECO:0000256" key="1">
    <source>
        <dbReference type="ARBA" id="ARBA00023125"/>
    </source>
</evidence>
<dbReference type="InterPro" id="IPR036162">
    <property type="entry name" value="Resolvase-like_N_sf"/>
</dbReference>
<dbReference type="InterPro" id="IPR006119">
    <property type="entry name" value="Resolv_N"/>
</dbReference>
<dbReference type="GO" id="GO:0003677">
    <property type="term" value="F:DNA binding"/>
    <property type="evidence" value="ECO:0007669"/>
    <property type="project" value="UniProtKB-KW"/>
</dbReference>
<feature type="domain" description="Recombinase" evidence="3">
    <location>
        <begin position="179"/>
        <end position="307"/>
    </location>
</feature>
<dbReference type="InterPro" id="IPR011109">
    <property type="entry name" value="DNA_bind_recombinase_dom"/>
</dbReference>
<protein>
    <recommendedName>
        <fullName evidence="3">Recombinase domain-containing protein</fullName>
    </recommendedName>
</protein>
<dbReference type="EMBL" id="CP036262">
    <property type="protein sequence ID" value="QDS91878.1"/>
    <property type="molecule type" value="Genomic_DNA"/>
</dbReference>
<dbReference type="CDD" id="cd00338">
    <property type="entry name" value="Ser_Recombinase"/>
    <property type="match status" value="1"/>
</dbReference>
<dbReference type="SMART" id="SM00857">
    <property type="entry name" value="Resolvase"/>
    <property type="match status" value="1"/>
</dbReference>
<dbReference type="Pfam" id="PF07508">
    <property type="entry name" value="Recombinase"/>
    <property type="match status" value="1"/>
</dbReference>
<dbReference type="KEGG" id="rml:FF011L_06140"/>
<dbReference type="PROSITE" id="PS51737">
    <property type="entry name" value="RECOMBINASE_DNA_BIND"/>
    <property type="match status" value="1"/>
</dbReference>
<accession>A0A517MAH9</accession>
<dbReference type="OrthoDB" id="9791494at2"/>
<dbReference type="InterPro" id="IPR025827">
    <property type="entry name" value="Zn_ribbon_recom_dom"/>
</dbReference>
<evidence type="ECO:0000313" key="5">
    <source>
        <dbReference type="Proteomes" id="UP000320672"/>
    </source>
</evidence>
<keyword evidence="5" id="KW-1185">Reference proteome</keyword>
<keyword evidence="1" id="KW-0238">DNA-binding</keyword>
<dbReference type="GO" id="GO:0000150">
    <property type="term" value="F:DNA strand exchange activity"/>
    <property type="evidence" value="ECO:0007669"/>
    <property type="project" value="InterPro"/>
</dbReference>
<dbReference type="Gene3D" id="3.90.1750.20">
    <property type="entry name" value="Putative Large Serine Recombinase, Chain B, Domain 2"/>
    <property type="match status" value="1"/>
</dbReference>
<evidence type="ECO:0000313" key="4">
    <source>
        <dbReference type="EMBL" id="QDS91878.1"/>
    </source>
</evidence>
<dbReference type="AlphaFoldDB" id="A0A517MAH9"/>
<dbReference type="InterPro" id="IPR050639">
    <property type="entry name" value="SSR_resolvase"/>
</dbReference>
<evidence type="ECO:0000256" key="2">
    <source>
        <dbReference type="ARBA" id="ARBA00023172"/>
    </source>
</evidence>
<dbReference type="PANTHER" id="PTHR30461:SF2">
    <property type="entry name" value="SERINE RECOMBINASE PINE-RELATED"/>
    <property type="match status" value="1"/>
</dbReference>